<dbReference type="EMBL" id="JBGBPQ010000006">
    <property type="protein sequence ID" value="KAL1522940.1"/>
    <property type="molecule type" value="Genomic_DNA"/>
</dbReference>
<protein>
    <recommendedName>
        <fullName evidence="2">FHA domain-containing protein</fullName>
    </recommendedName>
</protein>
<keyword evidence="4" id="KW-1185">Reference proteome</keyword>
<evidence type="ECO:0000313" key="3">
    <source>
        <dbReference type="EMBL" id="KAL1522940.1"/>
    </source>
</evidence>
<evidence type="ECO:0000256" key="1">
    <source>
        <dbReference type="SAM" id="MobiDB-lite"/>
    </source>
</evidence>
<name>A0AB34JPR8_PRYPA</name>
<dbReference type="InterPro" id="IPR000253">
    <property type="entry name" value="FHA_dom"/>
</dbReference>
<feature type="region of interest" description="Disordered" evidence="1">
    <location>
        <begin position="393"/>
        <end position="465"/>
    </location>
</feature>
<accession>A0AB34JPR8</accession>
<feature type="compositionally biased region" description="Gly residues" evidence="1">
    <location>
        <begin position="311"/>
        <end position="324"/>
    </location>
</feature>
<dbReference type="PROSITE" id="PS50006">
    <property type="entry name" value="FHA_DOMAIN"/>
    <property type="match status" value="1"/>
</dbReference>
<dbReference type="Pfam" id="PF00498">
    <property type="entry name" value="FHA"/>
    <property type="match status" value="1"/>
</dbReference>
<dbReference type="InterPro" id="IPR008984">
    <property type="entry name" value="SMAD_FHA_dom_sf"/>
</dbReference>
<dbReference type="Gene3D" id="2.60.200.20">
    <property type="match status" value="1"/>
</dbReference>
<reference evidence="3 4" key="1">
    <citation type="journal article" date="2024" name="Science">
        <title>Giant polyketide synthase enzymes in the biosynthesis of giant marine polyether toxins.</title>
        <authorList>
            <person name="Fallon T.R."/>
            <person name="Shende V.V."/>
            <person name="Wierzbicki I.H."/>
            <person name="Pendleton A.L."/>
            <person name="Watervoot N.F."/>
            <person name="Auber R.P."/>
            <person name="Gonzalez D.J."/>
            <person name="Wisecaver J.H."/>
            <person name="Moore B.S."/>
        </authorList>
    </citation>
    <scope>NUCLEOTIDE SEQUENCE [LARGE SCALE GENOMIC DNA]</scope>
    <source>
        <strain evidence="3 4">12B1</strain>
    </source>
</reference>
<feature type="region of interest" description="Disordered" evidence="1">
    <location>
        <begin position="255"/>
        <end position="327"/>
    </location>
</feature>
<dbReference type="SUPFAM" id="SSF49879">
    <property type="entry name" value="SMAD/FHA domain"/>
    <property type="match status" value="1"/>
</dbReference>
<dbReference type="AlphaFoldDB" id="A0AB34JPR8"/>
<sequence length="465" mass="47892">MASWYLKLVPDDPPRANAPVCPRLIPLAPHSTISVGRMVAGEPPPDHVLQSPRIGRLHARLSLAAPSDPPHLIDCASLNGCTVDHAPLPKGGRAPLSEGCVVVFGHPPDGFRYVLQREAARATPPQPPPRDAAAAHHPLAAAGARRLLEMGAPGGVGTERFLSALCAAFREAVEERDFLSILDAAEGEGSGGGGGGGAAEGERGLAAALLSEAVREFDGVEAKAGARGAKVVVVDDGARLAAAWEAARRIDRAREESAAAEEAAAAAGGGREEEEAEEATRRPRRRRSGEAGGGEEGGREAAAAGSEGETQEGGGGEAQGGGAAGRPSAFSRLVSHVKHAAAPLNPFAVFDEALSKNKPPRAPALTLPPPIHPTPPLFPLHLSTTTCLPTNHPFPPAPPSAAPSWKELSSVGERLLRSPPREEADEPPAAAKRTRAVRSPAAPHGKRTRGASASRLSPRAATRSV</sequence>
<proteinExistence type="predicted"/>
<dbReference type="Proteomes" id="UP001515480">
    <property type="component" value="Unassembled WGS sequence"/>
</dbReference>
<evidence type="ECO:0000259" key="2">
    <source>
        <dbReference type="PROSITE" id="PS50006"/>
    </source>
</evidence>
<dbReference type="CDD" id="cd00060">
    <property type="entry name" value="FHA"/>
    <property type="match status" value="1"/>
</dbReference>
<comment type="caution">
    <text evidence="3">The sequence shown here is derived from an EMBL/GenBank/DDBJ whole genome shotgun (WGS) entry which is preliminary data.</text>
</comment>
<gene>
    <name evidence="3" type="ORF">AB1Y20_017904</name>
</gene>
<evidence type="ECO:0000313" key="4">
    <source>
        <dbReference type="Proteomes" id="UP001515480"/>
    </source>
</evidence>
<organism evidence="3 4">
    <name type="scientific">Prymnesium parvum</name>
    <name type="common">Toxic golden alga</name>
    <dbReference type="NCBI Taxonomy" id="97485"/>
    <lineage>
        <taxon>Eukaryota</taxon>
        <taxon>Haptista</taxon>
        <taxon>Haptophyta</taxon>
        <taxon>Prymnesiophyceae</taxon>
        <taxon>Prymnesiales</taxon>
        <taxon>Prymnesiaceae</taxon>
        <taxon>Prymnesium</taxon>
    </lineage>
</organism>
<dbReference type="SMART" id="SM00240">
    <property type="entry name" value="FHA"/>
    <property type="match status" value="1"/>
</dbReference>
<feature type="domain" description="FHA" evidence="2">
    <location>
        <begin position="33"/>
        <end position="88"/>
    </location>
</feature>